<dbReference type="InterPro" id="IPR050553">
    <property type="entry name" value="Thioredoxin_ResA/DsbE_sf"/>
</dbReference>
<dbReference type="SUPFAM" id="SSF52833">
    <property type="entry name" value="Thioredoxin-like"/>
    <property type="match status" value="1"/>
</dbReference>
<comment type="caution">
    <text evidence="3">The sequence shown here is derived from an EMBL/GenBank/DDBJ whole genome shotgun (WGS) entry which is preliminary data.</text>
</comment>
<dbReference type="Gene3D" id="3.40.30.10">
    <property type="entry name" value="Glutaredoxin"/>
    <property type="match status" value="1"/>
</dbReference>
<dbReference type="PANTHER" id="PTHR42852">
    <property type="entry name" value="THIOL:DISULFIDE INTERCHANGE PROTEIN DSBE"/>
    <property type="match status" value="1"/>
</dbReference>
<keyword evidence="1" id="KW-0812">Transmembrane</keyword>
<accession>A0A1F6X4S6</accession>
<dbReference type="InterPro" id="IPR036249">
    <property type="entry name" value="Thioredoxin-like_sf"/>
</dbReference>
<dbReference type="Gene3D" id="2.60.120.260">
    <property type="entry name" value="Galactose-binding domain-like"/>
    <property type="match status" value="1"/>
</dbReference>
<dbReference type="InterPro" id="IPR041017">
    <property type="entry name" value="Thioredoxin_10"/>
</dbReference>
<evidence type="ECO:0000313" key="3">
    <source>
        <dbReference type="EMBL" id="OGI89144.1"/>
    </source>
</evidence>
<keyword evidence="1" id="KW-1133">Transmembrane helix</keyword>
<evidence type="ECO:0000259" key="2">
    <source>
        <dbReference type="PROSITE" id="PS51352"/>
    </source>
</evidence>
<reference evidence="3 4" key="1">
    <citation type="journal article" date="2016" name="Nat. Commun.">
        <title>Thousands of microbial genomes shed light on interconnected biogeochemical processes in an aquifer system.</title>
        <authorList>
            <person name="Anantharaman K."/>
            <person name="Brown C.T."/>
            <person name="Hug L.A."/>
            <person name="Sharon I."/>
            <person name="Castelle C.J."/>
            <person name="Probst A.J."/>
            <person name="Thomas B.C."/>
            <person name="Singh A."/>
            <person name="Wilkins M.J."/>
            <person name="Karaoz U."/>
            <person name="Brodie E.L."/>
            <person name="Williams K.H."/>
            <person name="Hubbard S.S."/>
            <person name="Banfield J.F."/>
        </authorList>
    </citation>
    <scope>NUCLEOTIDE SEQUENCE [LARGE SCALE GENOMIC DNA]</scope>
</reference>
<dbReference type="Pfam" id="PF08534">
    <property type="entry name" value="Redoxin"/>
    <property type="match status" value="1"/>
</dbReference>
<organism evidence="3 4">
    <name type="scientific">Candidatus Nomurabacteria bacterium RIFCSPLOWO2_01_FULL_40_15</name>
    <dbReference type="NCBI Taxonomy" id="1801772"/>
    <lineage>
        <taxon>Bacteria</taxon>
        <taxon>Candidatus Nomuraibacteriota</taxon>
    </lineage>
</organism>
<dbReference type="InterPro" id="IPR013766">
    <property type="entry name" value="Thioredoxin_domain"/>
</dbReference>
<feature type="transmembrane region" description="Helical" evidence="1">
    <location>
        <begin position="6"/>
        <end position="23"/>
    </location>
</feature>
<dbReference type="GO" id="GO:0016491">
    <property type="term" value="F:oxidoreductase activity"/>
    <property type="evidence" value="ECO:0007669"/>
    <property type="project" value="InterPro"/>
</dbReference>
<dbReference type="Pfam" id="PF17991">
    <property type="entry name" value="Thioredoxin_10"/>
    <property type="match status" value="1"/>
</dbReference>
<dbReference type="PROSITE" id="PS51352">
    <property type="entry name" value="THIOREDOXIN_2"/>
    <property type="match status" value="1"/>
</dbReference>
<sequence>MNLQKTVISFLLVGAVIGGIVYLNSQKVNRGSGEEVIAVAPRPPDSSGVENKKFPSSKEKLNKYELAKEITTPDGFINTDGKPVTVNQYIGKKVILIDFWTYSCINCQRTTPYLNAWYEKYKDKGFVIVGIHTPEFEFEKVYQNVLEATERMEIKYPVVLDNDYSTWNAYKNRFWPRKYLIDIDGYIIYDHIGEGGYEETEQKIQEALAERMAVLGESGTINQSLTKEIPQESGSRSPETYFGSARNNQQAKFLFPGDSWNITPEFAQNISPNANIVYTYTAKDVFFVSEADTETVVEVLLDGKPLGIEAGTDIVKTLDGKTIVKIKEARLYKIIDGKQSGTHILEFKISKPGLKAFAFTFG</sequence>
<dbReference type="AlphaFoldDB" id="A0A1F6X4S6"/>
<protein>
    <recommendedName>
        <fullName evidence="2">Thioredoxin domain-containing protein</fullName>
    </recommendedName>
</protein>
<dbReference type="InterPro" id="IPR013740">
    <property type="entry name" value="Redoxin"/>
</dbReference>
<keyword evidence="1" id="KW-0472">Membrane</keyword>
<evidence type="ECO:0000313" key="4">
    <source>
        <dbReference type="Proteomes" id="UP000176814"/>
    </source>
</evidence>
<evidence type="ECO:0000256" key="1">
    <source>
        <dbReference type="SAM" id="Phobius"/>
    </source>
</evidence>
<gene>
    <name evidence="3" type="ORF">A2911_01010</name>
</gene>
<proteinExistence type="predicted"/>
<dbReference type="EMBL" id="MFUW01000033">
    <property type="protein sequence ID" value="OGI89144.1"/>
    <property type="molecule type" value="Genomic_DNA"/>
</dbReference>
<dbReference type="PANTHER" id="PTHR42852:SF13">
    <property type="entry name" value="PROTEIN DIPZ"/>
    <property type="match status" value="1"/>
</dbReference>
<name>A0A1F6X4S6_9BACT</name>
<dbReference type="Proteomes" id="UP000176814">
    <property type="component" value="Unassembled WGS sequence"/>
</dbReference>
<feature type="domain" description="Thioredoxin" evidence="2">
    <location>
        <begin position="61"/>
        <end position="209"/>
    </location>
</feature>